<comment type="similarity">
    <text evidence="1 15">Belongs to the protein kinase superfamily. AGC Ser/Thr protein kinase family. PKC subfamily.</text>
</comment>
<evidence type="ECO:0000259" key="18">
    <source>
        <dbReference type="PROSITE" id="PS50011"/>
    </source>
</evidence>
<dbReference type="FunFam" id="3.30.60.20:FF:000024">
    <property type="entry name" value="Protein kinase C epsilon"/>
    <property type="match status" value="1"/>
</dbReference>
<evidence type="ECO:0000256" key="10">
    <source>
        <dbReference type="ARBA" id="ARBA00022777"/>
    </source>
</evidence>
<keyword evidence="22" id="KW-1185">Reference proteome</keyword>
<evidence type="ECO:0000259" key="20">
    <source>
        <dbReference type="PROSITE" id="PS51285"/>
    </source>
</evidence>
<evidence type="ECO:0000256" key="11">
    <source>
        <dbReference type="ARBA" id="ARBA00022833"/>
    </source>
</evidence>
<protein>
    <recommendedName>
        <fullName evidence="2 15">Protein kinase C</fullName>
        <ecNumber evidence="2 15">2.7.11.13</ecNumber>
    </recommendedName>
</protein>
<keyword evidence="4" id="KW-0597">Phosphoprotein</keyword>
<dbReference type="PROSITE" id="PS00108">
    <property type="entry name" value="PROTEIN_KINASE_ST"/>
    <property type="match status" value="1"/>
</dbReference>
<evidence type="ECO:0000256" key="6">
    <source>
        <dbReference type="ARBA" id="ARBA00022723"/>
    </source>
</evidence>
<name>A0A218UZN7_9PASE</name>
<evidence type="ECO:0000256" key="16">
    <source>
        <dbReference type="PIRSR" id="PIRSR000551-50"/>
    </source>
</evidence>
<dbReference type="PROSITE" id="PS50011">
    <property type="entry name" value="PROTEIN_KINASE_DOM"/>
    <property type="match status" value="1"/>
</dbReference>
<evidence type="ECO:0000313" key="21">
    <source>
        <dbReference type="EMBL" id="OWK58792.1"/>
    </source>
</evidence>
<proteinExistence type="inferred from homology"/>
<feature type="active site" description="Proton acceptor" evidence="16">
    <location>
        <position position="366"/>
    </location>
</feature>
<dbReference type="Pfam" id="PF00130">
    <property type="entry name" value="C1_1"/>
    <property type="match status" value="2"/>
</dbReference>
<keyword evidence="7" id="KW-0677">Repeat</keyword>
<dbReference type="EMBL" id="MUZQ01000091">
    <property type="protein sequence ID" value="OWK58792.1"/>
    <property type="molecule type" value="Genomic_DNA"/>
</dbReference>
<dbReference type="SMART" id="SM00220">
    <property type="entry name" value="S_TKc"/>
    <property type="match status" value="1"/>
</dbReference>
<gene>
    <name evidence="21" type="primary">PRKCH</name>
    <name evidence="21" type="ORF">RLOC_00005087</name>
</gene>
<dbReference type="InterPro" id="IPR011009">
    <property type="entry name" value="Kinase-like_dom_sf"/>
</dbReference>
<dbReference type="PROSITE" id="PS50081">
    <property type="entry name" value="ZF_DAG_PE_2"/>
    <property type="match status" value="2"/>
</dbReference>
<dbReference type="Pfam" id="PF00433">
    <property type="entry name" value="Pkinase_C"/>
    <property type="match status" value="1"/>
</dbReference>
<dbReference type="Gene3D" id="3.30.60.20">
    <property type="match status" value="2"/>
</dbReference>
<evidence type="ECO:0000256" key="4">
    <source>
        <dbReference type="ARBA" id="ARBA00022553"/>
    </source>
</evidence>
<dbReference type="SUPFAM" id="SSF57889">
    <property type="entry name" value="Cysteine-rich domain"/>
    <property type="match status" value="2"/>
</dbReference>
<dbReference type="InterPro" id="IPR014376">
    <property type="entry name" value="Prot_kin_PKC_delta"/>
</dbReference>
<evidence type="ECO:0000256" key="12">
    <source>
        <dbReference type="ARBA" id="ARBA00022840"/>
    </source>
</evidence>
<dbReference type="GO" id="GO:0106310">
    <property type="term" value="F:protein serine kinase activity"/>
    <property type="evidence" value="ECO:0007669"/>
    <property type="project" value="RHEA"/>
</dbReference>
<dbReference type="FunFam" id="3.30.200.20:FF:000103">
    <property type="entry name" value="Protein kinase C"/>
    <property type="match status" value="1"/>
</dbReference>
<evidence type="ECO:0000256" key="9">
    <source>
        <dbReference type="ARBA" id="ARBA00022771"/>
    </source>
</evidence>
<dbReference type="InterPro" id="IPR000719">
    <property type="entry name" value="Prot_kinase_dom"/>
</dbReference>
<evidence type="ECO:0000256" key="14">
    <source>
        <dbReference type="ARBA" id="ARBA00047470"/>
    </source>
</evidence>
<keyword evidence="9" id="KW-0863">Zinc-finger</keyword>
<feature type="domain" description="AGC-kinase C-terminal" evidence="20">
    <location>
        <begin position="502"/>
        <end position="570"/>
    </location>
</feature>
<keyword evidence="11" id="KW-0862">Zinc</keyword>
<dbReference type="SMART" id="SM00109">
    <property type="entry name" value="C1"/>
    <property type="match status" value="2"/>
</dbReference>
<dbReference type="FunFam" id="1.10.510.10:FF:000126">
    <property type="entry name" value="Protein kinase C epsilon"/>
    <property type="match status" value="1"/>
</dbReference>
<dbReference type="GO" id="GO:0008270">
    <property type="term" value="F:zinc ion binding"/>
    <property type="evidence" value="ECO:0007669"/>
    <property type="project" value="UniProtKB-KW"/>
</dbReference>
<dbReference type="EC" id="2.7.11.13" evidence="2 15"/>
<dbReference type="CDD" id="cd20835">
    <property type="entry name" value="C1_nPKC_epsilon-like_rpt1"/>
    <property type="match status" value="1"/>
</dbReference>
<dbReference type="SUPFAM" id="SSF56112">
    <property type="entry name" value="Protein kinase-like (PK-like)"/>
    <property type="match status" value="1"/>
</dbReference>
<dbReference type="InterPro" id="IPR017892">
    <property type="entry name" value="Pkinase_C"/>
</dbReference>
<accession>A0A218UZN7</accession>
<keyword evidence="5 15" id="KW-0808">Transferase</keyword>
<dbReference type="InterPro" id="IPR002219">
    <property type="entry name" value="PKC_DAG/PE"/>
</dbReference>
<keyword evidence="3 15" id="KW-0723">Serine/threonine-protein kinase</keyword>
<sequence>MKGTGGAGAWTLQRDRIFKNLTRKRQRAMRRRVHQVNGHKFMATYLRQPTYCSHCKEFIWGVFGKQGYQCQVCTCVVHKRCHQLIVTACTCQNNTNKNDLKVTEQRFGINLPHKFGIHNYKVPTFCDHCGSLLWGILRQGLQCKICKMNVHIRCQANVAPNCGVNSAELAKALACMGLQPGSISPNSKLVCRSTLKHQGKGSLKDDDTINEISASKLGIKDLTFLRVLGKGSFGKVRVIPGYFVINHIPYLRIPKVMLAKMNESGQLYAVKVLKKDVILQDDDVECTMTEKRILSLARNHPFLTKLYWCFQTPDRLFFVMEFVNGGDLMFHIQKSRRFDEDRARFYAAEIISALMFLHSRGIIYRDLKLDNVLLDYEGHCKLADFGMCKEGIHNGATTATFCGTPDYIAPEILQEMLYGPDVDWWAMGVLLYEMLCGHAPFEAENEDDLFEAILNDEVVYPTWLQQDAVAILKAFMTKNPTMRLGSPGLGGESAILRHPYFKELDWDLLNRRQMEPPFRPRIKSKDDVSNFDPDFIKEEPILTPIEEGILPMINQDEFRHFSFTSPEMYE</sequence>
<evidence type="ECO:0000313" key="22">
    <source>
        <dbReference type="Proteomes" id="UP000197619"/>
    </source>
</evidence>
<dbReference type="Pfam" id="PF00069">
    <property type="entry name" value="Pkinase"/>
    <property type="match status" value="1"/>
</dbReference>
<feature type="binding site" evidence="17">
    <location>
        <position position="271"/>
    </location>
    <ligand>
        <name>ATP</name>
        <dbReference type="ChEBI" id="CHEBI:30616"/>
    </ligand>
</feature>
<keyword evidence="10 15" id="KW-0418">Kinase</keyword>
<dbReference type="PRINTS" id="PR00008">
    <property type="entry name" value="DAGPEDOMAIN"/>
</dbReference>
<evidence type="ECO:0000256" key="7">
    <source>
        <dbReference type="ARBA" id="ARBA00022737"/>
    </source>
</evidence>
<organism evidence="21 22">
    <name type="scientific">Lonchura striata</name>
    <name type="common">white-rumped munia</name>
    <dbReference type="NCBI Taxonomy" id="40157"/>
    <lineage>
        <taxon>Eukaryota</taxon>
        <taxon>Metazoa</taxon>
        <taxon>Chordata</taxon>
        <taxon>Craniata</taxon>
        <taxon>Vertebrata</taxon>
        <taxon>Euteleostomi</taxon>
        <taxon>Archelosauria</taxon>
        <taxon>Archosauria</taxon>
        <taxon>Dinosauria</taxon>
        <taxon>Saurischia</taxon>
        <taxon>Theropoda</taxon>
        <taxon>Coelurosauria</taxon>
        <taxon>Aves</taxon>
        <taxon>Neognathae</taxon>
        <taxon>Neoaves</taxon>
        <taxon>Telluraves</taxon>
        <taxon>Australaves</taxon>
        <taxon>Passeriformes</taxon>
        <taxon>Passeroidea</taxon>
        <taxon>Estrildidae</taxon>
        <taxon>Estrildinae</taxon>
        <taxon>Lonchura</taxon>
    </lineage>
</organism>
<dbReference type="CDD" id="cd20838">
    <property type="entry name" value="C1_nPKC_epsilon-like_rpt2"/>
    <property type="match status" value="1"/>
</dbReference>
<evidence type="ECO:0000256" key="13">
    <source>
        <dbReference type="ARBA" id="ARBA00047272"/>
    </source>
</evidence>
<keyword evidence="12 15" id="KW-0067">ATP-binding</keyword>
<comment type="catalytic activity">
    <reaction evidence="14">
        <text>L-seryl-[protein] + ATP = O-phospho-L-seryl-[protein] + ADP + H(+)</text>
        <dbReference type="Rhea" id="RHEA:17989"/>
        <dbReference type="Rhea" id="RHEA-COMP:9863"/>
        <dbReference type="Rhea" id="RHEA-COMP:11604"/>
        <dbReference type="ChEBI" id="CHEBI:15378"/>
        <dbReference type="ChEBI" id="CHEBI:29999"/>
        <dbReference type="ChEBI" id="CHEBI:30616"/>
        <dbReference type="ChEBI" id="CHEBI:83421"/>
        <dbReference type="ChEBI" id="CHEBI:456216"/>
        <dbReference type="EC" id="2.7.11.13"/>
    </reaction>
</comment>
<dbReference type="SMART" id="SM00133">
    <property type="entry name" value="S_TK_X"/>
    <property type="match status" value="1"/>
</dbReference>
<keyword evidence="6" id="KW-0479">Metal-binding</keyword>
<keyword evidence="8 15" id="KW-0547">Nucleotide-binding</keyword>
<evidence type="ECO:0000256" key="5">
    <source>
        <dbReference type="ARBA" id="ARBA00022679"/>
    </source>
</evidence>
<feature type="binding site" evidence="17">
    <location>
        <begin position="228"/>
        <end position="256"/>
    </location>
    <ligand>
        <name>ATP</name>
        <dbReference type="ChEBI" id="CHEBI:30616"/>
    </ligand>
</feature>
<dbReference type="CDD" id="cd05590">
    <property type="entry name" value="STKc_nPKC_eta"/>
    <property type="match status" value="1"/>
</dbReference>
<evidence type="ECO:0000256" key="3">
    <source>
        <dbReference type="ARBA" id="ARBA00022527"/>
    </source>
</evidence>
<evidence type="ECO:0000256" key="8">
    <source>
        <dbReference type="ARBA" id="ARBA00022741"/>
    </source>
</evidence>
<dbReference type="Proteomes" id="UP000197619">
    <property type="component" value="Unassembled WGS sequence"/>
</dbReference>
<reference evidence="21 22" key="1">
    <citation type="submission" date="2017-05" db="EMBL/GenBank/DDBJ databases">
        <title>Genome of assembly of the Bengalese finch, Lonchura striata domestica.</title>
        <authorList>
            <person name="Colquitt B.M."/>
            <person name="Brainard M.S."/>
        </authorList>
    </citation>
    <scope>NUCLEOTIDE SEQUENCE [LARGE SCALE GENOMIC DNA]</scope>
    <source>
        <strain evidence="21">White83orange57</strain>
    </source>
</reference>
<evidence type="ECO:0000256" key="2">
    <source>
        <dbReference type="ARBA" id="ARBA00012429"/>
    </source>
</evidence>
<dbReference type="InterPro" id="IPR046349">
    <property type="entry name" value="C1-like_sf"/>
</dbReference>
<evidence type="ECO:0000256" key="15">
    <source>
        <dbReference type="PIRNR" id="PIRNR000551"/>
    </source>
</evidence>
<dbReference type="STRING" id="299123.ENSLSDP00000018217"/>
<dbReference type="PROSITE" id="PS51285">
    <property type="entry name" value="AGC_KINASE_CTER"/>
    <property type="match status" value="1"/>
</dbReference>
<evidence type="ECO:0000259" key="19">
    <source>
        <dbReference type="PROSITE" id="PS50081"/>
    </source>
</evidence>
<evidence type="ECO:0000256" key="17">
    <source>
        <dbReference type="PIRSR" id="PIRSR000551-51"/>
    </source>
</evidence>
<dbReference type="InterPro" id="IPR000961">
    <property type="entry name" value="AGC-kinase_C"/>
</dbReference>
<evidence type="ECO:0000256" key="1">
    <source>
        <dbReference type="ARBA" id="ARBA00005490"/>
    </source>
</evidence>
<feature type="domain" description="Phorbol-ester/DAG-type" evidence="19">
    <location>
        <begin position="38"/>
        <end position="89"/>
    </location>
</feature>
<dbReference type="AlphaFoldDB" id="A0A218UZN7"/>
<dbReference type="PROSITE" id="PS00479">
    <property type="entry name" value="ZF_DAG_PE_1"/>
    <property type="match status" value="1"/>
</dbReference>
<feature type="domain" description="Protein kinase" evidence="18">
    <location>
        <begin position="222"/>
        <end position="501"/>
    </location>
</feature>
<dbReference type="Gene3D" id="3.30.200.20">
    <property type="entry name" value="Phosphorylase Kinase, domain 1"/>
    <property type="match status" value="1"/>
</dbReference>
<dbReference type="FunFam" id="3.30.60.20:FF:000003">
    <property type="entry name" value="Protein kinase C delta"/>
    <property type="match status" value="1"/>
</dbReference>
<dbReference type="GO" id="GO:0004697">
    <property type="term" value="F:diacylglycerol-dependent serine/threonine kinase activity"/>
    <property type="evidence" value="ECO:0007669"/>
    <property type="project" value="UniProtKB-EC"/>
</dbReference>
<dbReference type="Gene3D" id="1.10.510.10">
    <property type="entry name" value="Transferase(Phosphotransferase) domain 1"/>
    <property type="match status" value="1"/>
</dbReference>
<comment type="caution">
    <text evidence="21">The sequence shown here is derived from an EMBL/GenBank/DDBJ whole genome shotgun (WGS) entry which is preliminary data.</text>
</comment>
<dbReference type="PANTHER" id="PTHR24351">
    <property type="entry name" value="RIBOSOMAL PROTEIN S6 KINASE"/>
    <property type="match status" value="1"/>
</dbReference>
<dbReference type="GO" id="GO:0005524">
    <property type="term" value="F:ATP binding"/>
    <property type="evidence" value="ECO:0007669"/>
    <property type="project" value="UniProtKB-KW"/>
</dbReference>
<comment type="catalytic activity">
    <reaction evidence="13 15">
        <text>L-threonyl-[protein] + ATP = O-phospho-L-threonyl-[protein] + ADP + H(+)</text>
        <dbReference type="Rhea" id="RHEA:46608"/>
        <dbReference type="Rhea" id="RHEA-COMP:11060"/>
        <dbReference type="Rhea" id="RHEA-COMP:11605"/>
        <dbReference type="ChEBI" id="CHEBI:15378"/>
        <dbReference type="ChEBI" id="CHEBI:30013"/>
        <dbReference type="ChEBI" id="CHEBI:30616"/>
        <dbReference type="ChEBI" id="CHEBI:61977"/>
        <dbReference type="ChEBI" id="CHEBI:456216"/>
        <dbReference type="EC" id="2.7.11.13"/>
    </reaction>
</comment>
<dbReference type="InterPro" id="IPR008271">
    <property type="entry name" value="Ser/Thr_kinase_AS"/>
</dbReference>
<dbReference type="InterPro" id="IPR020454">
    <property type="entry name" value="DAG/PE-bd"/>
</dbReference>
<feature type="domain" description="Phorbol-ester/DAG-type" evidence="19">
    <location>
        <begin position="112"/>
        <end position="162"/>
    </location>
</feature>
<dbReference type="InterPro" id="IPR034665">
    <property type="entry name" value="nPKC_eta"/>
</dbReference>
<dbReference type="PIRSF" id="PIRSF000551">
    <property type="entry name" value="PKC_delta"/>
    <property type="match status" value="1"/>
</dbReference>